<feature type="domain" description="ParB-like N-terminal" evidence="2">
    <location>
        <begin position="18"/>
        <end position="116"/>
    </location>
</feature>
<dbReference type="GO" id="GO:0005694">
    <property type="term" value="C:chromosome"/>
    <property type="evidence" value="ECO:0007669"/>
    <property type="project" value="TreeGrafter"/>
</dbReference>
<dbReference type="GO" id="GO:0007059">
    <property type="term" value="P:chromosome segregation"/>
    <property type="evidence" value="ECO:0007669"/>
    <property type="project" value="TreeGrafter"/>
</dbReference>
<dbReference type="Pfam" id="PF02195">
    <property type="entry name" value="ParB_N"/>
    <property type="match status" value="1"/>
</dbReference>
<evidence type="ECO:0000256" key="1">
    <source>
        <dbReference type="SAM" id="Coils"/>
    </source>
</evidence>
<proteinExistence type="predicted"/>
<protein>
    <submittedName>
        <fullName evidence="3">Chromosome partitioning protein ParB</fullName>
    </submittedName>
</protein>
<dbReference type="InterPro" id="IPR050336">
    <property type="entry name" value="Chromosome_partition/occlusion"/>
</dbReference>
<dbReference type="InterPro" id="IPR036086">
    <property type="entry name" value="ParB/Sulfiredoxin_sf"/>
</dbReference>
<dbReference type="Gene3D" id="3.90.1530.30">
    <property type="match status" value="1"/>
</dbReference>
<dbReference type="SUPFAM" id="SSF110849">
    <property type="entry name" value="ParB/Sulfiredoxin"/>
    <property type="match status" value="1"/>
</dbReference>
<dbReference type="AlphaFoldDB" id="A0A5C7SFD2"/>
<organism evidence="3 4">
    <name type="scientific">Thauera aminoaromatica</name>
    <dbReference type="NCBI Taxonomy" id="164330"/>
    <lineage>
        <taxon>Bacteria</taxon>
        <taxon>Pseudomonadati</taxon>
        <taxon>Pseudomonadota</taxon>
        <taxon>Betaproteobacteria</taxon>
        <taxon>Rhodocyclales</taxon>
        <taxon>Zoogloeaceae</taxon>
        <taxon>Thauera</taxon>
    </lineage>
</organism>
<dbReference type="SUPFAM" id="SSF109709">
    <property type="entry name" value="KorB DNA-binding domain-like"/>
    <property type="match status" value="1"/>
</dbReference>
<keyword evidence="1" id="KW-0175">Coiled coil</keyword>
<dbReference type="RefSeq" id="WP_276660098.1">
    <property type="nucleotide sequence ID" value="NZ_SSFD01000249.1"/>
</dbReference>
<dbReference type="PANTHER" id="PTHR33375:SF7">
    <property type="entry name" value="CHROMOSOME 2-PARTITIONING PROTEIN PARB-RELATED"/>
    <property type="match status" value="1"/>
</dbReference>
<name>A0A5C7SFD2_THASP</name>
<evidence type="ECO:0000259" key="2">
    <source>
        <dbReference type="SMART" id="SM00470"/>
    </source>
</evidence>
<dbReference type="InterPro" id="IPR003115">
    <property type="entry name" value="ParB_N"/>
</dbReference>
<gene>
    <name evidence="3" type="ORF">E6Q80_15765</name>
</gene>
<accession>A0A5C7SFD2</accession>
<evidence type="ECO:0000313" key="4">
    <source>
        <dbReference type="Proteomes" id="UP000321192"/>
    </source>
</evidence>
<feature type="coiled-coil region" evidence="1">
    <location>
        <begin position="317"/>
        <end position="364"/>
    </location>
</feature>
<dbReference type="PANTHER" id="PTHR33375">
    <property type="entry name" value="CHROMOSOME-PARTITIONING PROTEIN PARB-RELATED"/>
    <property type="match status" value="1"/>
</dbReference>
<dbReference type="EMBL" id="SSFD01000249">
    <property type="protein sequence ID" value="TXH82243.1"/>
    <property type="molecule type" value="Genomic_DNA"/>
</dbReference>
<dbReference type="Gene3D" id="1.10.10.2830">
    <property type="match status" value="1"/>
</dbReference>
<evidence type="ECO:0000313" key="3">
    <source>
        <dbReference type="EMBL" id="TXH82243.1"/>
    </source>
</evidence>
<sequence>MKFSKAEIDEIIAASLRTFIPLNKLILSKDHQARSGGSTSKMTIAELAASIKECGVLQNLIVVQGARGRYDVCAGGRRLEALTLLVANGDLADNYPVPVLIVPADRALIASLSENCFHISMHPADEFAAFAKLIGQGKSVEDVAAAFGITPLVVKRRMKLATVSPKLLALFREDQIGLDCLMVLASVDDHQKQEQTWAALPSWNRRPDYLRQLLTQGEIESDRDAVAKYVTLKAYEKAGGALRRDLFSDDDKKAYLLDAALLEQLATDKLQKRAKQIAAEGWKWVDVRVRYAFDEYVKYGELRKTKRQPDAEEAAALEDLDGRIAALHAQMETLADEDGDEETFYQLEGEAEGLEERRKALDEALSVWPADLMAQAGCVVHVGNNGAVAVKYGLIRPDDRSDMVQAARQAAENGTGEPLVSLPSPKTRPVHSEKLVRCLTAHRVAAVQAELLDRPDVALAAITAHLAQKIFRGNDLYYCRSENVFAISATDSQSELRSAAEDMEASAAWAKLQAERTAWVERLPENLEEIFPWLLAQEQATALRLLTFVVAVTVTGIYGTEPERQSNEALARALGLDMTQWWTATGTSYFNHVSKARVLEIVTEAVDANAASPLAALKKDAVVTGAEQTVAGTGWLPACLRIRTAETRQTETAADDIRRVPGELALTA</sequence>
<dbReference type="SMART" id="SM00470">
    <property type="entry name" value="ParB"/>
    <property type="match status" value="1"/>
</dbReference>
<dbReference type="Proteomes" id="UP000321192">
    <property type="component" value="Unassembled WGS sequence"/>
</dbReference>
<dbReference type="CDD" id="cd16406">
    <property type="entry name" value="ParB_N_like"/>
    <property type="match status" value="1"/>
</dbReference>
<comment type="caution">
    <text evidence="3">The sequence shown here is derived from an EMBL/GenBank/DDBJ whole genome shotgun (WGS) entry which is preliminary data.</text>
</comment>
<reference evidence="3 4" key="1">
    <citation type="submission" date="2018-09" db="EMBL/GenBank/DDBJ databases">
        <title>Metagenome Assembled Genomes from an Advanced Water Purification Facility.</title>
        <authorList>
            <person name="Stamps B.W."/>
            <person name="Spear J.R."/>
        </authorList>
    </citation>
    <scope>NUCLEOTIDE SEQUENCE [LARGE SCALE GENOMIC DNA]</scope>
    <source>
        <strain evidence="3">Bin_27_1</strain>
    </source>
</reference>